<dbReference type="EMBL" id="JPKZ01001317">
    <property type="protein sequence ID" value="KHN82651.1"/>
    <property type="molecule type" value="Genomic_DNA"/>
</dbReference>
<comment type="caution">
    <text evidence="1">The sequence shown here is derived from an EMBL/GenBank/DDBJ whole genome shotgun (WGS) entry which is preliminary data.</text>
</comment>
<gene>
    <name evidence="1" type="ORF">Tcan_18149</name>
</gene>
<evidence type="ECO:0000313" key="1">
    <source>
        <dbReference type="EMBL" id="KHN82651.1"/>
    </source>
</evidence>
<name>A0A0B2VGK6_TOXCA</name>
<dbReference type="AlphaFoldDB" id="A0A0B2VGK6"/>
<evidence type="ECO:0000313" key="2">
    <source>
        <dbReference type="Proteomes" id="UP000031036"/>
    </source>
</evidence>
<organism evidence="1 2">
    <name type="scientific">Toxocara canis</name>
    <name type="common">Canine roundworm</name>
    <dbReference type="NCBI Taxonomy" id="6265"/>
    <lineage>
        <taxon>Eukaryota</taxon>
        <taxon>Metazoa</taxon>
        <taxon>Ecdysozoa</taxon>
        <taxon>Nematoda</taxon>
        <taxon>Chromadorea</taxon>
        <taxon>Rhabditida</taxon>
        <taxon>Spirurina</taxon>
        <taxon>Ascaridomorpha</taxon>
        <taxon>Ascaridoidea</taxon>
        <taxon>Toxocaridae</taxon>
        <taxon>Toxocara</taxon>
    </lineage>
</organism>
<proteinExistence type="predicted"/>
<reference evidence="1 2" key="1">
    <citation type="submission" date="2014-11" db="EMBL/GenBank/DDBJ databases">
        <title>Genetic blueprint of the zoonotic pathogen Toxocara canis.</title>
        <authorList>
            <person name="Zhu X.-Q."/>
            <person name="Korhonen P.K."/>
            <person name="Cai H."/>
            <person name="Young N.D."/>
            <person name="Nejsum P."/>
            <person name="von Samson-Himmelstjerna G."/>
            <person name="Boag P.R."/>
            <person name="Tan P."/>
            <person name="Li Q."/>
            <person name="Min J."/>
            <person name="Yang Y."/>
            <person name="Wang X."/>
            <person name="Fang X."/>
            <person name="Hall R.S."/>
            <person name="Hofmann A."/>
            <person name="Sternberg P.W."/>
            <person name="Jex A.R."/>
            <person name="Gasser R.B."/>
        </authorList>
    </citation>
    <scope>NUCLEOTIDE SEQUENCE [LARGE SCALE GENOMIC DNA]</scope>
    <source>
        <strain evidence="1">PN_DK_2014</strain>
    </source>
</reference>
<keyword evidence="2" id="KW-1185">Reference proteome</keyword>
<dbReference type="Proteomes" id="UP000031036">
    <property type="component" value="Unassembled WGS sequence"/>
</dbReference>
<accession>A0A0B2VGK6</accession>
<protein>
    <submittedName>
        <fullName evidence="1">Uncharacterized protein</fullName>
    </submittedName>
</protein>
<sequence>MAPTKVISVKLTKQEVEKERILSPGSLNAFKGCAEFTSFRDYTLELESGRNLMVCQRVMPVCKVGYVIGELAVHVDLVIRNRKVTAEEPSRKAVSELPLSDARPPLPESPCPVISARRLPISTVNSPYEYFRVMKMI</sequence>